<evidence type="ECO:0000256" key="6">
    <source>
        <dbReference type="ARBA" id="ARBA00022737"/>
    </source>
</evidence>
<dbReference type="EC" id="2.3.2.27" evidence="3"/>
<dbReference type="Pfam" id="PF14604">
    <property type="entry name" value="SH3_9"/>
    <property type="match status" value="1"/>
</dbReference>
<protein>
    <recommendedName>
        <fullName evidence="3">RING-type E3 ubiquitin transferase</fullName>
        <ecNumber evidence="3">2.3.2.27</ecNumber>
    </recommendedName>
</protein>
<evidence type="ECO:0000259" key="10">
    <source>
        <dbReference type="PROSITE" id="PS50002"/>
    </source>
</evidence>
<name>A0AAN9VTD5_9ORTH</name>
<evidence type="ECO:0000313" key="11">
    <source>
        <dbReference type="EMBL" id="KAK7871060.1"/>
    </source>
</evidence>
<sequence length="266" mass="28015">MPYSPRQQNGIGGQQQLQPPPPELPPRAASPSHNALTGVSSSWHGQQAGVVASSSASAVPDVAAVGSSAPTSAAPLGRSLSAVLGPGLASAIAAPPNTSISTVSPVPREKGKEKKDKAVSLMRRLTSIKKSKSPPPATYSMDNPVFEDGTVAASPVHPSHPVHPVHVRTGDPGPVACSSAANHRKSNSLDAGSGDIVRKVSKQLVPPVRERFRCIVPYPPMSEHELELRVGDIIYVHRKRDDGWYKGTQQRTGRTGLFPASFVESF</sequence>
<feature type="domain" description="SH3" evidence="10">
    <location>
        <begin position="207"/>
        <end position="266"/>
    </location>
</feature>
<feature type="compositionally biased region" description="Polar residues" evidence="9">
    <location>
        <begin position="31"/>
        <end position="45"/>
    </location>
</feature>
<keyword evidence="6" id="KW-0677">Repeat</keyword>
<reference evidence="11 12" key="1">
    <citation type="submission" date="2024-03" db="EMBL/GenBank/DDBJ databases">
        <title>The genome assembly and annotation of the cricket Gryllus longicercus Weissman &amp; Gray.</title>
        <authorList>
            <person name="Szrajer S."/>
            <person name="Gray D."/>
            <person name="Ylla G."/>
        </authorList>
    </citation>
    <scope>NUCLEOTIDE SEQUENCE [LARGE SCALE GENOMIC DNA]</scope>
    <source>
        <strain evidence="11">DAG 2021-001</strain>
        <tissue evidence="11">Whole body minus gut</tissue>
    </source>
</reference>
<feature type="compositionally biased region" description="Basic and acidic residues" evidence="9">
    <location>
        <begin position="107"/>
        <end position="117"/>
    </location>
</feature>
<dbReference type="PROSITE" id="PS50002">
    <property type="entry name" value="SH3"/>
    <property type="match status" value="1"/>
</dbReference>
<evidence type="ECO:0000256" key="9">
    <source>
        <dbReference type="SAM" id="MobiDB-lite"/>
    </source>
</evidence>
<dbReference type="PANTHER" id="PTHR14167:SF116">
    <property type="entry name" value="CAP, ISOFORM AC"/>
    <property type="match status" value="1"/>
</dbReference>
<evidence type="ECO:0000256" key="8">
    <source>
        <dbReference type="PROSITE-ProRule" id="PRU00192"/>
    </source>
</evidence>
<evidence type="ECO:0000256" key="2">
    <source>
        <dbReference type="ARBA" id="ARBA00004906"/>
    </source>
</evidence>
<dbReference type="PANTHER" id="PTHR14167">
    <property type="entry name" value="SH3 DOMAIN-CONTAINING"/>
    <property type="match status" value="1"/>
</dbReference>
<dbReference type="AlphaFoldDB" id="A0AAN9VTD5"/>
<evidence type="ECO:0000256" key="1">
    <source>
        <dbReference type="ARBA" id="ARBA00000900"/>
    </source>
</evidence>
<evidence type="ECO:0000256" key="4">
    <source>
        <dbReference type="ARBA" id="ARBA00022443"/>
    </source>
</evidence>
<organism evidence="11 12">
    <name type="scientific">Gryllus longicercus</name>
    <dbReference type="NCBI Taxonomy" id="2509291"/>
    <lineage>
        <taxon>Eukaryota</taxon>
        <taxon>Metazoa</taxon>
        <taxon>Ecdysozoa</taxon>
        <taxon>Arthropoda</taxon>
        <taxon>Hexapoda</taxon>
        <taxon>Insecta</taxon>
        <taxon>Pterygota</taxon>
        <taxon>Neoptera</taxon>
        <taxon>Polyneoptera</taxon>
        <taxon>Orthoptera</taxon>
        <taxon>Ensifera</taxon>
        <taxon>Gryllidea</taxon>
        <taxon>Grylloidea</taxon>
        <taxon>Gryllidae</taxon>
        <taxon>Gryllinae</taxon>
        <taxon>Gryllus</taxon>
    </lineage>
</organism>
<gene>
    <name evidence="11" type="ORF">R5R35_007261</name>
</gene>
<accession>A0AAN9VTD5</accession>
<dbReference type="SUPFAM" id="SSF50044">
    <property type="entry name" value="SH3-domain"/>
    <property type="match status" value="1"/>
</dbReference>
<dbReference type="Proteomes" id="UP001378592">
    <property type="component" value="Unassembled WGS sequence"/>
</dbReference>
<evidence type="ECO:0000256" key="7">
    <source>
        <dbReference type="ARBA" id="ARBA00022786"/>
    </source>
</evidence>
<dbReference type="SMART" id="SM00326">
    <property type="entry name" value="SH3"/>
    <property type="match status" value="1"/>
</dbReference>
<dbReference type="CDD" id="cd11785">
    <property type="entry name" value="SH3_SH3RF_C"/>
    <property type="match status" value="1"/>
</dbReference>
<dbReference type="InterPro" id="IPR050384">
    <property type="entry name" value="Endophilin_SH3RF"/>
</dbReference>
<proteinExistence type="predicted"/>
<keyword evidence="7" id="KW-0833">Ubl conjugation pathway</keyword>
<feature type="region of interest" description="Disordered" evidence="9">
    <location>
        <begin position="90"/>
        <end position="117"/>
    </location>
</feature>
<dbReference type="GO" id="GO:0061630">
    <property type="term" value="F:ubiquitin protein ligase activity"/>
    <property type="evidence" value="ECO:0007669"/>
    <property type="project" value="UniProtKB-EC"/>
</dbReference>
<comment type="pathway">
    <text evidence="2">Protein modification; protein ubiquitination.</text>
</comment>
<evidence type="ECO:0000313" key="12">
    <source>
        <dbReference type="Proteomes" id="UP001378592"/>
    </source>
</evidence>
<keyword evidence="12" id="KW-1185">Reference proteome</keyword>
<comment type="caution">
    <text evidence="11">The sequence shown here is derived from an EMBL/GenBank/DDBJ whole genome shotgun (WGS) entry which is preliminary data.</text>
</comment>
<feature type="region of interest" description="Disordered" evidence="9">
    <location>
        <begin position="1"/>
        <end position="78"/>
    </location>
</feature>
<dbReference type="InterPro" id="IPR036028">
    <property type="entry name" value="SH3-like_dom_sf"/>
</dbReference>
<keyword evidence="4 8" id="KW-0728">SH3 domain</keyword>
<dbReference type="InterPro" id="IPR035816">
    <property type="entry name" value="SH3RF1/SH3RF3_SH3_4"/>
</dbReference>
<keyword evidence="5" id="KW-0808">Transferase</keyword>
<dbReference type="Gene3D" id="2.30.30.40">
    <property type="entry name" value="SH3 Domains"/>
    <property type="match status" value="1"/>
</dbReference>
<evidence type="ECO:0000256" key="3">
    <source>
        <dbReference type="ARBA" id="ARBA00012483"/>
    </source>
</evidence>
<evidence type="ECO:0000256" key="5">
    <source>
        <dbReference type="ARBA" id="ARBA00022679"/>
    </source>
</evidence>
<feature type="compositionally biased region" description="Low complexity" evidence="9">
    <location>
        <begin position="48"/>
        <end position="70"/>
    </location>
</feature>
<comment type="catalytic activity">
    <reaction evidence="1">
        <text>S-ubiquitinyl-[E2 ubiquitin-conjugating enzyme]-L-cysteine + [acceptor protein]-L-lysine = [E2 ubiquitin-conjugating enzyme]-L-cysteine + N(6)-ubiquitinyl-[acceptor protein]-L-lysine.</text>
        <dbReference type="EC" id="2.3.2.27"/>
    </reaction>
</comment>
<dbReference type="InterPro" id="IPR001452">
    <property type="entry name" value="SH3_domain"/>
</dbReference>
<dbReference type="EMBL" id="JAZDUA010000046">
    <property type="protein sequence ID" value="KAK7871060.1"/>
    <property type="molecule type" value="Genomic_DNA"/>
</dbReference>